<name>A0A511DF74_9PSEU</name>
<organism evidence="1 2">
    <name type="scientific">Pseudonocardia sulfidoxydans NBRC 16205</name>
    <dbReference type="NCBI Taxonomy" id="1223511"/>
    <lineage>
        <taxon>Bacteria</taxon>
        <taxon>Bacillati</taxon>
        <taxon>Actinomycetota</taxon>
        <taxon>Actinomycetes</taxon>
        <taxon>Pseudonocardiales</taxon>
        <taxon>Pseudonocardiaceae</taxon>
        <taxon>Pseudonocardia</taxon>
    </lineage>
</organism>
<sequence>MIRLGSLAGYAFSGPRLLAGWDPPAEPGVYAILYKPEPDRERYAVVYVGHADDLTTEGLPLRHPRSHCWTRRAGGKWRLHVATLSIPGGTTGHRKMVAEELISMYTPHCNAERYDGAWRPEWTL</sequence>
<gene>
    <name evidence="1" type="ORF">PSU4_05920</name>
</gene>
<keyword evidence="2" id="KW-1185">Reference proteome</keyword>
<dbReference type="Proteomes" id="UP000321685">
    <property type="component" value="Unassembled WGS sequence"/>
</dbReference>
<evidence type="ECO:0008006" key="3">
    <source>
        <dbReference type="Google" id="ProtNLM"/>
    </source>
</evidence>
<dbReference type="AlphaFoldDB" id="A0A511DF74"/>
<evidence type="ECO:0000313" key="2">
    <source>
        <dbReference type="Proteomes" id="UP000321685"/>
    </source>
</evidence>
<dbReference type="OrthoDB" id="3573276at2"/>
<evidence type="ECO:0000313" key="1">
    <source>
        <dbReference type="EMBL" id="GEL21638.1"/>
    </source>
</evidence>
<dbReference type="RefSeq" id="WP_147102370.1">
    <property type="nucleotide sequence ID" value="NZ_BJVJ01000003.1"/>
</dbReference>
<reference evidence="1 2" key="1">
    <citation type="submission" date="2019-07" db="EMBL/GenBank/DDBJ databases">
        <title>Whole genome shotgun sequence of Pseudonocardia sulfidoxydans NBRC 16205.</title>
        <authorList>
            <person name="Hosoyama A."/>
            <person name="Uohara A."/>
            <person name="Ohji S."/>
            <person name="Ichikawa N."/>
        </authorList>
    </citation>
    <scope>NUCLEOTIDE SEQUENCE [LARGE SCALE GENOMIC DNA]</scope>
    <source>
        <strain evidence="1 2">NBRC 16205</strain>
    </source>
</reference>
<proteinExistence type="predicted"/>
<dbReference type="EMBL" id="BJVJ01000003">
    <property type="protein sequence ID" value="GEL21638.1"/>
    <property type="molecule type" value="Genomic_DNA"/>
</dbReference>
<comment type="caution">
    <text evidence="1">The sequence shown here is derived from an EMBL/GenBank/DDBJ whole genome shotgun (WGS) entry which is preliminary data.</text>
</comment>
<accession>A0A511DF74</accession>
<protein>
    <recommendedName>
        <fullName evidence="3">GIY-YIG domain-containing protein</fullName>
    </recommendedName>
</protein>